<dbReference type="OrthoDB" id="413993at2759"/>
<feature type="compositionally biased region" description="Basic and acidic residues" evidence="1">
    <location>
        <begin position="227"/>
        <end position="241"/>
    </location>
</feature>
<dbReference type="SUPFAM" id="SSF51556">
    <property type="entry name" value="Metallo-dependent hydrolases"/>
    <property type="match status" value="1"/>
</dbReference>
<evidence type="ECO:0008006" key="4">
    <source>
        <dbReference type="Google" id="ProtNLM"/>
    </source>
</evidence>
<dbReference type="InterPro" id="IPR053044">
    <property type="entry name" value="Metallo-hydrolase/TatD-type"/>
</dbReference>
<gene>
    <name evidence="2" type="ORF">B7463_g708</name>
</gene>
<sequence length="362" mass="41043">MAEVSTIPSMKTHGLAIMATRGQDQELVAQVANEYGMERQRQQDEAPGNQRIIPCFGWHPWFSHQLVDDTKRSSSHELTSEESKIDHYQSVLTPSPKPEDMNFLKSLPQPRSLSEFLEQTKSYLEKYPFALVGEVGLDKSFRLPFGWTPDLEESRDSSLTAGGREGRTLSPYKVHMDHQKAILKAQLKLAGEMNRAVSIHGVQAHGVVFDTLQETWKGYENRVLSKKERKKTASDHLHKDDENEIDFENSSPKPFPPRICLHSYSGPPQPLKQYFHPSVPAEIFFSFSSVINLSTSARSKAAEVIKTVPDNYILVESDLHIAGDMMDQLLEDMTRKICEIKGWSLEAGVVQLARNWTRFVFG</sequence>
<dbReference type="InterPro" id="IPR032466">
    <property type="entry name" value="Metal_Hydrolase"/>
</dbReference>
<feature type="non-terminal residue" evidence="2">
    <location>
        <position position="1"/>
    </location>
</feature>
<feature type="region of interest" description="Disordered" evidence="1">
    <location>
        <begin position="227"/>
        <end position="251"/>
    </location>
</feature>
<dbReference type="PANTHER" id="PTHR47345:SF1">
    <property type="entry name" value="CUT9-INTERACTING PROTEIN SCN1"/>
    <property type="match status" value="1"/>
</dbReference>
<dbReference type="Proteomes" id="UP000258309">
    <property type="component" value="Unassembled WGS sequence"/>
</dbReference>
<dbReference type="EMBL" id="NCSJ02000006">
    <property type="protein sequence ID" value="RFU35595.1"/>
    <property type="molecule type" value="Genomic_DNA"/>
</dbReference>
<protein>
    <recommendedName>
        <fullName evidence="4">Cut9 interacting protein Scn1</fullName>
    </recommendedName>
</protein>
<reference evidence="2 3" key="1">
    <citation type="submission" date="2018-05" db="EMBL/GenBank/DDBJ databases">
        <title>Draft genome sequence of Scytalidium lignicola DSM 105466, a ubiquitous saprotrophic fungus.</title>
        <authorList>
            <person name="Buettner E."/>
            <person name="Gebauer A.M."/>
            <person name="Hofrichter M."/>
            <person name="Liers C."/>
            <person name="Kellner H."/>
        </authorList>
    </citation>
    <scope>NUCLEOTIDE SEQUENCE [LARGE SCALE GENOMIC DNA]</scope>
    <source>
        <strain evidence="2 3">DSM 105466</strain>
    </source>
</reference>
<evidence type="ECO:0000256" key="1">
    <source>
        <dbReference type="SAM" id="MobiDB-lite"/>
    </source>
</evidence>
<dbReference type="AlphaFoldDB" id="A0A3E2HQE9"/>
<feature type="region of interest" description="Disordered" evidence="1">
    <location>
        <begin position="72"/>
        <end position="91"/>
    </location>
</feature>
<dbReference type="GO" id="GO:0016788">
    <property type="term" value="F:hydrolase activity, acting on ester bonds"/>
    <property type="evidence" value="ECO:0007669"/>
    <property type="project" value="InterPro"/>
</dbReference>
<dbReference type="OMA" id="VPCFGWH"/>
<accession>A0A3E2HQE9</accession>
<dbReference type="PANTHER" id="PTHR47345">
    <property type="entry name" value="CUT9-INTERACTING PROTEIN SCN1"/>
    <property type="match status" value="1"/>
</dbReference>
<dbReference type="Pfam" id="PF01026">
    <property type="entry name" value="TatD_DNase"/>
    <property type="match status" value="1"/>
</dbReference>
<proteinExistence type="predicted"/>
<name>A0A3E2HQE9_SCYLI</name>
<comment type="caution">
    <text evidence="2">The sequence shown here is derived from an EMBL/GenBank/DDBJ whole genome shotgun (WGS) entry which is preliminary data.</text>
</comment>
<dbReference type="InterPro" id="IPR001130">
    <property type="entry name" value="TatD-like"/>
</dbReference>
<keyword evidence="3" id="KW-1185">Reference proteome</keyword>
<dbReference type="Gene3D" id="3.20.20.140">
    <property type="entry name" value="Metal-dependent hydrolases"/>
    <property type="match status" value="1"/>
</dbReference>
<evidence type="ECO:0000313" key="2">
    <source>
        <dbReference type="EMBL" id="RFU35595.1"/>
    </source>
</evidence>
<evidence type="ECO:0000313" key="3">
    <source>
        <dbReference type="Proteomes" id="UP000258309"/>
    </source>
</evidence>
<feature type="non-terminal residue" evidence="2">
    <location>
        <position position="362"/>
    </location>
</feature>
<feature type="compositionally biased region" description="Basic and acidic residues" evidence="1">
    <location>
        <begin position="72"/>
        <end position="87"/>
    </location>
</feature>
<organism evidence="2 3">
    <name type="scientific">Scytalidium lignicola</name>
    <name type="common">Hyphomycete</name>
    <dbReference type="NCBI Taxonomy" id="5539"/>
    <lineage>
        <taxon>Eukaryota</taxon>
        <taxon>Fungi</taxon>
        <taxon>Dikarya</taxon>
        <taxon>Ascomycota</taxon>
        <taxon>Pezizomycotina</taxon>
        <taxon>Leotiomycetes</taxon>
        <taxon>Leotiomycetes incertae sedis</taxon>
        <taxon>Scytalidium</taxon>
    </lineage>
</organism>